<proteinExistence type="predicted"/>
<comment type="caution">
    <text evidence="1">The sequence shown here is derived from an EMBL/GenBank/DDBJ whole genome shotgun (WGS) entry which is preliminary data.</text>
</comment>
<dbReference type="RefSeq" id="WP_047813686.1">
    <property type="nucleotide sequence ID" value="NZ_LECT01000016.1"/>
</dbReference>
<gene>
    <name evidence="1" type="ORF">RISK_001893</name>
</gene>
<keyword evidence="2" id="KW-1185">Reference proteome</keyword>
<dbReference type="Proteomes" id="UP000036367">
    <property type="component" value="Unassembled WGS sequence"/>
</dbReference>
<reference evidence="1" key="1">
    <citation type="submission" date="2015-05" db="EMBL/GenBank/DDBJ databases">
        <title>Permanent draft genome of Rhodopirellula islandicus K833.</title>
        <authorList>
            <person name="Kizina J."/>
            <person name="Richter M."/>
            <person name="Glockner F.O."/>
            <person name="Harder J."/>
        </authorList>
    </citation>
    <scope>NUCLEOTIDE SEQUENCE [LARGE SCALE GENOMIC DNA]</scope>
    <source>
        <strain evidence="1">K833</strain>
    </source>
</reference>
<dbReference type="OrthoDB" id="292234at2"/>
<dbReference type="STRING" id="595434.RISK_001893"/>
<dbReference type="EMBL" id="LECT01000016">
    <property type="protein sequence ID" value="KLU06042.1"/>
    <property type="molecule type" value="Genomic_DNA"/>
</dbReference>
<sequence length="113" mass="12773">MIVSHDRALALLDECNGDDLWSVAHCQLRRVPQAWIDELADAFETSYRFRDQTISVPDPESGRRVVNQYHGVRDVDLAIKLGQQLGVQVDSIRAISLTRQALVRNIKEAVFEG</sequence>
<protein>
    <submittedName>
        <fullName evidence="1">Uncharacterized protein</fullName>
    </submittedName>
</protein>
<evidence type="ECO:0000313" key="1">
    <source>
        <dbReference type="EMBL" id="KLU06042.1"/>
    </source>
</evidence>
<evidence type="ECO:0000313" key="2">
    <source>
        <dbReference type="Proteomes" id="UP000036367"/>
    </source>
</evidence>
<dbReference type="PATRIC" id="fig|595434.4.peg.1813"/>
<organism evidence="1 2">
    <name type="scientific">Rhodopirellula islandica</name>
    <dbReference type="NCBI Taxonomy" id="595434"/>
    <lineage>
        <taxon>Bacteria</taxon>
        <taxon>Pseudomonadati</taxon>
        <taxon>Planctomycetota</taxon>
        <taxon>Planctomycetia</taxon>
        <taxon>Pirellulales</taxon>
        <taxon>Pirellulaceae</taxon>
        <taxon>Rhodopirellula</taxon>
    </lineage>
</organism>
<dbReference type="AlphaFoldDB" id="A0A0J1BHN5"/>
<name>A0A0J1BHN5_RHOIS</name>
<accession>A0A0J1BHN5</accession>